<gene>
    <name evidence="3" type="ORF">SOO65_13895</name>
</gene>
<sequence>MNYWLMKSEPDVFSFDDLKKRPKKTEPWNGVRNYQARNFMRDEMQVGDHILFYHSSCEVPGVYGIAKVGSKPYPDSTQFDPKSEYYDSKSTQDNPRWFLVDVTYEMDLDHHVSLEELKKHKKLEEMRLLQRGNRLSILPVTREEFDYIKKLGLS</sequence>
<evidence type="ECO:0000313" key="3">
    <source>
        <dbReference type="EMBL" id="WPU63782.1"/>
    </source>
</evidence>
<dbReference type="InterPro" id="IPR015947">
    <property type="entry name" value="PUA-like_sf"/>
</dbReference>
<keyword evidence="1" id="KW-0597">Phosphoprotein</keyword>
<proteinExistence type="predicted"/>
<feature type="domain" description="EVE" evidence="2">
    <location>
        <begin position="2"/>
        <end position="150"/>
    </location>
</feature>
<dbReference type="InterPro" id="IPR052181">
    <property type="entry name" value="5hmC_binding"/>
</dbReference>
<dbReference type="SUPFAM" id="SSF88697">
    <property type="entry name" value="PUA domain-like"/>
    <property type="match status" value="1"/>
</dbReference>
<dbReference type="Pfam" id="PF01878">
    <property type="entry name" value="EVE"/>
    <property type="match status" value="1"/>
</dbReference>
<keyword evidence="4" id="KW-1185">Reference proteome</keyword>
<dbReference type="CDD" id="cd21133">
    <property type="entry name" value="EVE"/>
    <property type="match status" value="1"/>
</dbReference>
<reference evidence="3 4" key="1">
    <citation type="submission" date="2023-11" db="EMBL/GenBank/DDBJ databases">
        <title>Peredibacter starrii A3.12.</title>
        <authorList>
            <person name="Mitchell R.J."/>
        </authorList>
    </citation>
    <scope>NUCLEOTIDE SEQUENCE [LARGE SCALE GENOMIC DNA]</scope>
    <source>
        <strain evidence="3 4">A3.12</strain>
    </source>
</reference>
<protein>
    <submittedName>
        <fullName evidence="3">EVE domain-containing protein</fullName>
    </submittedName>
</protein>
<dbReference type="RefSeq" id="WP_321391169.1">
    <property type="nucleotide sequence ID" value="NZ_CP139487.1"/>
</dbReference>
<organism evidence="3 4">
    <name type="scientific">Peredibacter starrii</name>
    <dbReference type="NCBI Taxonomy" id="28202"/>
    <lineage>
        <taxon>Bacteria</taxon>
        <taxon>Pseudomonadati</taxon>
        <taxon>Bdellovibrionota</taxon>
        <taxon>Bacteriovoracia</taxon>
        <taxon>Bacteriovoracales</taxon>
        <taxon>Bacteriovoracaceae</taxon>
        <taxon>Peredibacter</taxon>
    </lineage>
</organism>
<dbReference type="AlphaFoldDB" id="A0AAX4HKS2"/>
<accession>A0AAX4HKS2</accession>
<evidence type="ECO:0000256" key="1">
    <source>
        <dbReference type="ARBA" id="ARBA00022553"/>
    </source>
</evidence>
<name>A0AAX4HKS2_9BACT</name>
<dbReference type="PANTHER" id="PTHR14087">
    <property type="entry name" value="THYMOCYTE NUCLEAR PROTEIN 1"/>
    <property type="match status" value="1"/>
</dbReference>
<dbReference type="Proteomes" id="UP001324634">
    <property type="component" value="Chromosome"/>
</dbReference>
<dbReference type="PANTHER" id="PTHR14087:SF7">
    <property type="entry name" value="THYMOCYTE NUCLEAR PROTEIN 1"/>
    <property type="match status" value="1"/>
</dbReference>
<dbReference type="InterPro" id="IPR047197">
    <property type="entry name" value="THYN1-like_EVE"/>
</dbReference>
<dbReference type="EMBL" id="CP139487">
    <property type="protein sequence ID" value="WPU63782.1"/>
    <property type="molecule type" value="Genomic_DNA"/>
</dbReference>
<dbReference type="KEGG" id="psti:SOO65_13895"/>
<dbReference type="InterPro" id="IPR002740">
    <property type="entry name" value="EVE_domain"/>
</dbReference>
<evidence type="ECO:0000313" key="4">
    <source>
        <dbReference type="Proteomes" id="UP001324634"/>
    </source>
</evidence>
<evidence type="ECO:0000259" key="2">
    <source>
        <dbReference type="Pfam" id="PF01878"/>
    </source>
</evidence>
<dbReference type="FunFam" id="3.10.590.10:FF:000003">
    <property type="entry name" value="Thymocyte nuclear protein 1"/>
    <property type="match status" value="1"/>
</dbReference>
<dbReference type="Gene3D" id="3.10.590.10">
    <property type="entry name" value="ph1033 like domains"/>
    <property type="match status" value="1"/>
</dbReference>